<protein>
    <submittedName>
        <fullName evidence="2">YrhB family protein</fullName>
    </submittedName>
</protein>
<dbReference type="InterPro" id="IPR029082">
    <property type="entry name" value="Imm35"/>
</dbReference>
<gene>
    <name evidence="2" type="ORF">BjapCC829_36515</name>
</gene>
<name>A0ABY3QHB1_9BRAD</name>
<keyword evidence="3" id="KW-1185">Reference proteome</keyword>
<feature type="domain" description="Immunity protein 35" evidence="1">
    <location>
        <begin position="26"/>
        <end position="83"/>
    </location>
</feature>
<evidence type="ECO:0000313" key="3">
    <source>
        <dbReference type="Proteomes" id="UP001430990"/>
    </source>
</evidence>
<evidence type="ECO:0000259" key="1">
    <source>
        <dbReference type="Pfam" id="PF15567"/>
    </source>
</evidence>
<dbReference type="RefSeq" id="WP_084794987.1">
    <property type="nucleotide sequence ID" value="NZ_CP088100.1"/>
</dbReference>
<accession>A0ABY3QHB1</accession>
<reference evidence="2" key="1">
    <citation type="submission" date="2021-11" db="EMBL/GenBank/DDBJ databases">
        <title>Australian commercial rhizobial inoculants.</title>
        <authorList>
            <person name="Kohlmeier M.G."/>
            <person name="O'Hara G.W."/>
            <person name="Colombi E."/>
            <person name="Ramsay J.P."/>
            <person name="Terpolilli J."/>
        </authorList>
    </citation>
    <scope>NUCLEOTIDE SEQUENCE</scope>
    <source>
        <strain evidence="2">CC829</strain>
    </source>
</reference>
<dbReference type="EMBL" id="CP088100">
    <property type="protein sequence ID" value="UFW85369.1"/>
    <property type="molecule type" value="Genomic_DNA"/>
</dbReference>
<organism evidence="2 3">
    <name type="scientific">Bradyrhizobium barranii</name>
    <dbReference type="NCBI Taxonomy" id="2992140"/>
    <lineage>
        <taxon>Bacteria</taxon>
        <taxon>Pseudomonadati</taxon>
        <taxon>Pseudomonadota</taxon>
        <taxon>Alphaproteobacteria</taxon>
        <taxon>Hyphomicrobiales</taxon>
        <taxon>Nitrobacteraceae</taxon>
        <taxon>Bradyrhizobium</taxon>
    </lineage>
</organism>
<evidence type="ECO:0000313" key="2">
    <source>
        <dbReference type="EMBL" id="UFW85369.1"/>
    </source>
</evidence>
<dbReference type="Proteomes" id="UP001430990">
    <property type="component" value="Chromosome"/>
</dbReference>
<proteinExistence type="predicted"/>
<dbReference type="Pfam" id="PF15567">
    <property type="entry name" value="Imm35"/>
    <property type="match status" value="1"/>
</dbReference>
<sequence>MIDYGEAKLLARNTVAAIAAKVCDEFVVLDEFTKEVEEGWLFFYDSKEFVETGNPSSTLAGNGPILVRRNGEVRILPSASSWQVAIKTPDESS</sequence>